<dbReference type="Proteomes" id="UP000567922">
    <property type="component" value="Unassembled WGS sequence"/>
</dbReference>
<evidence type="ECO:0000256" key="1">
    <source>
        <dbReference type="ARBA" id="ARBA00008061"/>
    </source>
</evidence>
<proteinExistence type="inferred from homology"/>
<name>A0A839RNG3_9ACTN</name>
<evidence type="ECO:0000313" key="5">
    <source>
        <dbReference type="Proteomes" id="UP000567922"/>
    </source>
</evidence>
<dbReference type="InterPro" id="IPR045857">
    <property type="entry name" value="O16G_dom_2"/>
</dbReference>
<dbReference type="InterPro" id="IPR017853">
    <property type="entry name" value="GH"/>
</dbReference>
<accession>A0A839RNG3</accession>
<dbReference type="SUPFAM" id="SSF51445">
    <property type="entry name" value="(Trans)glycosidases"/>
    <property type="match status" value="1"/>
</dbReference>
<evidence type="ECO:0000313" key="4">
    <source>
        <dbReference type="EMBL" id="MBB3038522.1"/>
    </source>
</evidence>
<reference evidence="4 5" key="1">
    <citation type="submission" date="2020-08" db="EMBL/GenBank/DDBJ databases">
        <title>Sequencing the genomes of 1000 actinobacteria strains.</title>
        <authorList>
            <person name="Klenk H.-P."/>
        </authorList>
    </citation>
    <scope>NUCLEOTIDE SEQUENCE [LARGE SCALE GENOMIC DNA]</scope>
    <source>
        <strain evidence="4 5">DSM 45258</strain>
    </source>
</reference>
<dbReference type="RefSeq" id="WP_064440454.1">
    <property type="nucleotide sequence ID" value="NZ_BDDI01000008.1"/>
</dbReference>
<dbReference type="Pfam" id="PF00128">
    <property type="entry name" value="Alpha-amylase"/>
    <property type="match status" value="1"/>
</dbReference>
<dbReference type="GO" id="GO:0009313">
    <property type="term" value="P:oligosaccharide catabolic process"/>
    <property type="evidence" value="ECO:0007669"/>
    <property type="project" value="TreeGrafter"/>
</dbReference>
<organism evidence="4 5">
    <name type="scientific">Hoyosella altamirensis</name>
    <dbReference type="NCBI Taxonomy" id="616997"/>
    <lineage>
        <taxon>Bacteria</taxon>
        <taxon>Bacillati</taxon>
        <taxon>Actinomycetota</taxon>
        <taxon>Actinomycetes</taxon>
        <taxon>Mycobacteriales</taxon>
        <taxon>Hoyosellaceae</taxon>
        <taxon>Hoyosella</taxon>
    </lineage>
</organism>
<evidence type="ECO:0000259" key="3">
    <source>
        <dbReference type="SMART" id="SM00642"/>
    </source>
</evidence>
<feature type="compositionally biased region" description="Basic and acidic residues" evidence="2">
    <location>
        <begin position="215"/>
        <end position="228"/>
    </location>
</feature>
<dbReference type="GO" id="GO:0004556">
    <property type="term" value="F:alpha-amylase activity"/>
    <property type="evidence" value="ECO:0007669"/>
    <property type="project" value="TreeGrafter"/>
</dbReference>
<evidence type="ECO:0000256" key="2">
    <source>
        <dbReference type="SAM" id="MobiDB-lite"/>
    </source>
</evidence>
<dbReference type="PANTHER" id="PTHR10357:SF179">
    <property type="entry name" value="NEUTRAL AND BASIC AMINO ACID TRANSPORT PROTEIN RBAT"/>
    <property type="match status" value="1"/>
</dbReference>
<feature type="domain" description="Glycosyl hydrolase family 13 catalytic" evidence="3">
    <location>
        <begin position="12"/>
        <end position="412"/>
    </location>
</feature>
<feature type="region of interest" description="Disordered" evidence="2">
    <location>
        <begin position="209"/>
        <end position="228"/>
    </location>
</feature>
<comment type="similarity">
    <text evidence="1">Belongs to the glycosyl hydrolase 13 family.</text>
</comment>
<dbReference type="Gene3D" id="3.90.400.10">
    <property type="entry name" value="Oligo-1,6-glucosidase, Domain 2"/>
    <property type="match status" value="1"/>
</dbReference>
<dbReference type="GO" id="GO:0016853">
    <property type="term" value="F:isomerase activity"/>
    <property type="evidence" value="ECO:0007669"/>
    <property type="project" value="UniProtKB-KW"/>
</dbReference>
<dbReference type="OrthoDB" id="9043248at2"/>
<keyword evidence="5" id="KW-1185">Reference proteome</keyword>
<sequence>MENWWKSAVVYQVYIRSFADGNGDGIGDLPGLREKLPYLSSLGIDAIWITPWYTSPMVDAGYDVADFRDIDPSYGTLRDAEALIGEAHALGIKVIIDIVPNHTSSDHTWFQAALRDEPNAKQRYIFRRGRGADGSSPPNDWTSAFGGPAWTRLPNGEWYLHMFAPEQPDLNWENPEVRQEFEDILAFWFARGIDGFRIDVAHGLVKNPELPDAGPRPEDWRTQPHPARDQDAVHDIYRSWRKVAETFAPERIFVAEAVVPTNERLARYLRPGELHTAFQFDFTRAPWRADSLRHVIDDAVSQAATVGAPATWVLSSHDIPRPVTRYARSQPEFDVQPEWDRARWSAEEPDLELGKRRARAAALLQLALPGTAYIYQGDELGLDEVENLPPAARNDPTWAQSGYTDVGRDGCRVPLPWSGTSPPFGFSPEASPADPWLPQPEHWESRTVLDQQNDNASSVWLYRSAIHLRTALFPAETELEWLPFAGHVLAFQRGDSQCWVNLGDEPIELPAGWEVVLESSRTHGDRLPSDTAVWMTRSPF</sequence>
<dbReference type="CDD" id="cd11332">
    <property type="entry name" value="AmyAc_OligoGlu_TS"/>
    <property type="match status" value="1"/>
</dbReference>
<comment type="caution">
    <text evidence="4">The sequence shown here is derived from an EMBL/GenBank/DDBJ whole genome shotgun (WGS) entry which is preliminary data.</text>
</comment>
<protein>
    <submittedName>
        <fullName evidence="4">Alpha-glucosidase</fullName>
        <ecNumber evidence="4">3.2.1.20</ecNumber>
    </submittedName>
</protein>
<dbReference type="GO" id="GO:0004558">
    <property type="term" value="F:alpha-1,4-glucosidase activity"/>
    <property type="evidence" value="ECO:0007669"/>
    <property type="project" value="UniProtKB-EC"/>
</dbReference>
<keyword evidence="4" id="KW-0378">Hydrolase</keyword>
<dbReference type="PANTHER" id="PTHR10357">
    <property type="entry name" value="ALPHA-AMYLASE FAMILY MEMBER"/>
    <property type="match status" value="1"/>
</dbReference>
<dbReference type="AlphaFoldDB" id="A0A839RNG3"/>
<dbReference type="EMBL" id="JACHWS010000003">
    <property type="protein sequence ID" value="MBB3038522.1"/>
    <property type="molecule type" value="Genomic_DNA"/>
</dbReference>
<gene>
    <name evidence="4" type="ORF">FHU29_002991</name>
</gene>
<dbReference type="SMART" id="SM00642">
    <property type="entry name" value="Aamy"/>
    <property type="match status" value="1"/>
</dbReference>
<dbReference type="InterPro" id="IPR006047">
    <property type="entry name" value="GH13_cat_dom"/>
</dbReference>
<dbReference type="EC" id="3.2.1.20" evidence="4"/>
<dbReference type="Gene3D" id="3.20.20.80">
    <property type="entry name" value="Glycosidases"/>
    <property type="match status" value="1"/>
</dbReference>
<keyword evidence="4" id="KW-0326">Glycosidase</keyword>